<evidence type="ECO:0008006" key="2">
    <source>
        <dbReference type="Google" id="ProtNLM"/>
    </source>
</evidence>
<gene>
    <name evidence="1" type="ORF">LCGC14_1683620</name>
</gene>
<comment type="caution">
    <text evidence="1">The sequence shown here is derived from an EMBL/GenBank/DDBJ whole genome shotgun (WGS) entry which is preliminary data.</text>
</comment>
<name>A0A0F9IAB9_9ZZZZ</name>
<dbReference type="InterPro" id="IPR013783">
    <property type="entry name" value="Ig-like_fold"/>
</dbReference>
<dbReference type="Gene3D" id="2.60.40.10">
    <property type="entry name" value="Immunoglobulins"/>
    <property type="match status" value="1"/>
</dbReference>
<evidence type="ECO:0000313" key="1">
    <source>
        <dbReference type="EMBL" id="KKM16659.1"/>
    </source>
</evidence>
<organism evidence="1">
    <name type="scientific">marine sediment metagenome</name>
    <dbReference type="NCBI Taxonomy" id="412755"/>
    <lineage>
        <taxon>unclassified sequences</taxon>
        <taxon>metagenomes</taxon>
        <taxon>ecological metagenomes</taxon>
    </lineage>
</organism>
<sequence length="112" mass="12523">MILKKVIVQSPQPPGPFNLNTDADPIDDDGIFNLNWDISEGAMNYKVYQHSSYITVINTSLTPLLVETTLLSLSLSGYTDGTYYFIVVAYNNYGQTISNYVKVIVQIPHPFS</sequence>
<protein>
    <recommendedName>
        <fullName evidence="2">Fibronectin type-III domain-containing protein</fullName>
    </recommendedName>
</protein>
<proteinExistence type="predicted"/>
<dbReference type="EMBL" id="LAZR01014626">
    <property type="protein sequence ID" value="KKM16659.1"/>
    <property type="molecule type" value="Genomic_DNA"/>
</dbReference>
<accession>A0A0F9IAB9</accession>
<reference evidence="1" key="1">
    <citation type="journal article" date="2015" name="Nature">
        <title>Complex archaea that bridge the gap between prokaryotes and eukaryotes.</title>
        <authorList>
            <person name="Spang A."/>
            <person name="Saw J.H."/>
            <person name="Jorgensen S.L."/>
            <person name="Zaremba-Niedzwiedzka K."/>
            <person name="Martijn J."/>
            <person name="Lind A.E."/>
            <person name="van Eijk R."/>
            <person name="Schleper C."/>
            <person name="Guy L."/>
            <person name="Ettema T.J."/>
        </authorList>
    </citation>
    <scope>NUCLEOTIDE SEQUENCE</scope>
</reference>
<dbReference type="AlphaFoldDB" id="A0A0F9IAB9"/>